<feature type="region of interest" description="Disordered" evidence="15">
    <location>
        <begin position="1959"/>
        <end position="2161"/>
    </location>
</feature>
<comment type="subcellular location">
    <subcellularLocation>
        <location evidence="1">Membrane</location>
        <topology evidence="1">Multi-pass membrane protein</topology>
    </subcellularLocation>
</comment>
<feature type="compositionally biased region" description="Basic residues" evidence="15">
    <location>
        <begin position="44"/>
        <end position="61"/>
    </location>
</feature>
<dbReference type="GO" id="GO:0055085">
    <property type="term" value="P:transmembrane transport"/>
    <property type="evidence" value="ECO:0007669"/>
    <property type="project" value="InterPro"/>
</dbReference>
<feature type="compositionally biased region" description="Basic residues" evidence="15">
    <location>
        <begin position="1650"/>
        <end position="1673"/>
    </location>
</feature>
<feature type="compositionally biased region" description="Low complexity" evidence="15">
    <location>
        <begin position="1085"/>
        <end position="1101"/>
    </location>
</feature>
<dbReference type="PANTHER" id="PTHR24056">
    <property type="entry name" value="CELL DIVISION PROTEIN KINASE"/>
    <property type="match status" value="1"/>
</dbReference>
<organism evidence="18 19">
    <name type="scientific">Mortierella polycephala</name>
    <dbReference type="NCBI Taxonomy" id="41804"/>
    <lineage>
        <taxon>Eukaryota</taxon>
        <taxon>Fungi</taxon>
        <taxon>Fungi incertae sedis</taxon>
        <taxon>Mucoromycota</taxon>
        <taxon>Mortierellomycotina</taxon>
        <taxon>Mortierellomycetes</taxon>
        <taxon>Mortierellales</taxon>
        <taxon>Mortierellaceae</taxon>
        <taxon>Mortierella</taxon>
    </lineage>
</organism>
<dbReference type="GO" id="GO:0032968">
    <property type="term" value="P:positive regulation of transcription elongation by RNA polymerase II"/>
    <property type="evidence" value="ECO:0007669"/>
    <property type="project" value="TreeGrafter"/>
</dbReference>
<feature type="compositionally biased region" description="Basic and acidic residues" evidence="15">
    <location>
        <begin position="930"/>
        <end position="977"/>
    </location>
</feature>
<feature type="compositionally biased region" description="Basic and acidic residues" evidence="15">
    <location>
        <begin position="987"/>
        <end position="1002"/>
    </location>
</feature>
<feature type="compositionally biased region" description="Basic and acidic residues" evidence="15">
    <location>
        <begin position="1959"/>
        <end position="2061"/>
    </location>
</feature>
<feature type="transmembrane region" description="Helical" evidence="16">
    <location>
        <begin position="288"/>
        <end position="307"/>
    </location>
</feature>
<feature type="transmembrane region" description="Helical" evidence="16">
    <location>
        <begin position="339"/>
        <end position="360"/>
    </location>
</feature>
<evidence type="ECO:0000256" key="10">
    <source>
        <dbReference type="ARBA" id="ARBA00022840"/>
    </source>
</evidence>
<comment type="similarity">
    <text evidence="3">Belongs to the Ca(2+):cation antiporter (CaCA) (TC 2.A.19) family.</text>
</comment>
<feature type="transmembrane region" description="Helical" evidence="16">
    <location>
        <begin position="490"/>
        <end position="511"/>
    </location>
</feature>
<feature type="compositionally biased region" description="Basic and acidic residues" evidence="15">
    <location>
        <begin position="1674"/>
        <end position="1685"/>
    </location>
</feature>
<feature type="compositionally biased region" description="Pro residues" evidence="15">
    <location>
        <begin position="1865"/>
        <end position="1877"/>
    </location>
</feature>
<dbReference type="GO" id="GO:0005524">
    <property type="term" value="F:ATP binding"/>
    <property type="evidence" value="ECO:0007669"/>
    <property type="project" value="UniProtKB-UniRule"/>
</dbReference>
<keyword evidence="7 16" id="KW-0812">Transmembrane</keyword>
<evidence type="ECO:0000259" key="17">
    <source>
        <dbReference type="PROSITE" id="PS50011"/>
    </source>
</evidence>
<feature type="region of interest" description="Disordered" evidence="15">
    <location>
        <begin position="700"/>
        <end position="912"/>
    </location>
</feature>
<feature type="domain" description="Protein kinase" evidence="17">
    <location>
        <begin position="1336"/>
        <end position="1623"/>
    </location>
</feature>
<feature type="compositionally biased region" description="Basic and acidic residues" evidence="15">
    <location>
        <begin position="1908"/>
        <end position="1920"/>
    </location>
</feature>
<dbReference type="PANTHER" id="PTHR24056:SF546">
    <property type="entry name" value="CYCLIN-DEPENDENT KINASE 12"/>
    <property type="match status" value="1"/>
</dbReference>
<evidence type="ECO:0000256" key="5">
    <source>
        <dbReference type="ARBA" id="ARBA00022527"/>
    </source>
</evidence>
<dbReference type="SMART" id="SM00220">
    <property type="entry name" value="S_TKc"/>
    <property type="match status" value="1"/>
</dbReference>
<dbReference type="GO" id="GO:0016020">
    <property type="term" value="C:membrane"/>
    <property type="evidence" value="ECO:0007669"/>
    <property type="project" value="UniProtKB-SubCell"/>
</dbReference>
<feature type="compositionally biased region" description="Pro residues" evidence="15">
    <location>
        <begin position="1135"/>
        <end position="1152"/>
    </location>
</feature>
<evidence type="ECO:0000313" key="19">
    <source>
        <dbReference type="Proteomes" id="UP000726737"/>
    </source>
</evidence>
<feature type="compositionally biased region" description="Pro residues" evidence="15">
    <location>
        <begin position="1796"/>
        <end position="1810"/>
    </location>
</feature>
<dbReference type="InterPro" id="IPR000719">
    <property type="entry name" value="Prot_kinase_dom"/>
</dbReference>
<evidence type="ECO:0000256" key="14">
    <source>
        <dbReference type="PROSITE-ProRule" id="PRU10141"/>
    </source>
</evidence>
<evidence type="ECO:0000256" key="12">
    <source>
        <dbReference type="ARBA" id="ARBA00023136"/>
    </source>
</evidence>
<accession>A0A9P6Q1T2</accession>
<dbReference type="Gene3D" id="1.10.510.10">
    <property type="entry name" value="Transferase(Phosphotransferase) domain 1"/>
    <property type="match status" value="1"/>
</dbReference>
<dbReference type="CDD" id="cd07840">
    <property type="entry name" value="STKc_CDK9_like"/>
    <property type="match status" value="1"/>
</dbReference>
<feature type="region of interest" description="Disordered" evidence="15">
    <location>
        <begin position="1865"/>
        <end position="1925"/>
    </location>
</feature>
<feature type="compositionally biased region" description="Basic and acidic residues" evidence="15">
    <location>
        <begin position="1885"/>
        <end position="1898"/>
    </location>
</feature>
<feature type="region of interest" description="Disordered" evidence="15">
    <location>
        <begin position="551"/>
        <end position="576"/>
    </location>
</feature>
<feature type="compositionally biased region" description="Low complexity" evidence="15">
    <location>
        <begin position="1020"/>
        <end position="1034"/>
    </location>
</feature>
<dbReference type="EC" id="2.7.11.23" evidence="4"/>
<gene>
    <name evidence="18" type="primary">CTK1</name>
    <name evidence="18" type="ORF">BG011_003840</name>
</gene>
<dbReference type="GO" id="GO:0008024">
    <property type="term" value="C:cyclin/CDK positive transcription elongation factor complex"/>
    <property type="evidence" value="ECO:0007669"/>
    <property type="project" value="TreeGrafter"/>
</dbReference>
<feature type="compositionally biased region" description="Basic and acidic residues" evidence="15">
    <location>
        <begin position="1236"/>
        <end position="1253"/>
    </location>
</feature>
<feature type="compositionally biased region" description="Basic residues" evidence="15">
    <location>
        <begin position="814"/>
        <end position="824"/>
    </location>
</feature>
<dbReference type="SUPFAM" id="SSF56112">
    <property type="entry name" value="Protein kinase-like (PK-like)"/>
    <property type="match status" value="1"/>
</dbReference>
<dbReference type="Pfam" id="PF00069">
    <property type="entry name" value="Pkinase"/>
    <property type="match status" value="1"/>
</dbReference>
<keyword evidence="8 14" id="KW-0547">Nucleotide-binding</keyword>
<feature type="region of interest" description="Disordered" evidence="15">
    <location>
        <begin position="1773"/>
        <end position="1821"/>
    </location>
</feature>
<dbReference type="Gene3D" id="3.30.200.20">
    <property type="entry name" value="Phosphorylase Kinase, domain 1"/>
    <property type="match status" value="1"/>
</dbReference>
<evidence type="ECO:0000256" key="9">
    <source>
        <dbReference type="ARBA" id="ARBA00022777"/>
    </source>
</evidence>
<feature type="compositionally biased region" description="Basic and acidic residues" evidence="15">
    <location>
        <begin position="723"/>
        <end position="813"/>
    </location>
</feature>
<feature type="transmembrane region" description="Helical" evidence="16">
    <location>
        <begin position="426"/>
        <end position="447"/>
    </location>
</feature>
<keyword evidence="6" id="KW-0808">Transferase</keyword>
<keyword evidence="9 18" id="KW-0418">Kinase</keyword>
<dbReference type="InterPro" id="IPR044880">
    <property type="entry name" value="NCX_ion-bd_dom_sf"/>
</dbReference>
<comment type="similarity">
    <text evidence="2">Belongs to the protein kinase superfamily. CMGC Ser/Thr protein kinase family. CDC2/CDKX subfamily.</text>
</comment>
<evidence type="ECO:0000313" key="18">
    <source>
        <dbReference type="EMBL" id="KAG0257679.1"/>
    </source>
</evidence>
<dbReference type="InterPro" id="IPR017441">
    <property type="entry name" value="Protein_kinase_ATP_BS"/>
</dbReference>
<sequence length="2161" mass="242670">MKHRLRHLQYDDYDEQQQQQPVSKPLPELPQDGAGVGEGAGGPPRRRGASSYRKGLRRSMRSKASSDDDLDKSGLLDNIAEVGADTDAATRAGSGDKRELIEMHATGTSTDLDNIDLEDNKLYHLGQEGHYGESEIKEGQGWIVPMVMTAKMEREEKSKEENMGNHHKRGGEEEHAMLSKEINLVIFLLNMFAMMHLGKAAGACLEELVPKLGMGIVSILDAMTSSSVELAVAAFALMKGLVRVVQAAMLGAILNNLLLMMGISFVVGGYYHKDQPIQADTSQTGMNLLMIVCISYVIPVALDSTLIDLRTNVLDLKDLDKKELFEKRQEIRELVDVDILTISKVMAILMLIIYGCCLLFQYSSRHFMVTPEAKHTGSHTVHRRNVHYWFAGFGYFVMLGAQIYSANLLVHAVEALGKQFSLNDSFVGFVLLPIVLISDLQEEVIAIRESKLNRLDRSIALMIGSCMQISLLVTPLLVLLGWIIGEQMTFQFSLMEAVILAGSVMIVNYLIQDNQTNWLEGCLLLATFFMCAIAFYYNMTSFEHVMNDDQDHLQGQPVASPTEGTEPSSSVPTDVNMTEGATATETTVFDPATDPVTSTSTTSAVLATTATATSTATPASATATTTTTRAPSFTVPAVAKPLPTPALPFQSARASESLYTNNYPSSYSRTPARSVAAAAASAAALQLQRELDLQHENVGRKPQLAQDMVPKEPANPPTFRDYGATRDWRREQSRDRRDRSKERDRERDRDRYSRNRYDRSKERDRGRHRDRYSRERSHERDQDRDKDYRYDRGYRNDYRYHGEHSGDRDYRGYRHDRHDRHERHDRHYRDSKDLDDRALHRENDFDGAGGARYDSTEGERERRSSAGPWKEGDEDVDTHSVKGQQDHPSHDYDGERGRGRDRERDRGRDHDRERDRYRYWDRSRGYDYEGDKFNRSHDWDDRDRAPRNRDLDVDHSSAGADEHDVRRPSHRSSRDHSVVGQPSDAKPQSHDGHSVIEEDRSDSAQIDSAAAAPGKPSTPSAPEAIPVAPAAPMADVIQQPMDPQSMADVPTGPAAETALPRQSAVELSKAMDQDTALAPESISSQVAAVAAQPFARPQAVAPAPPPPLPVPPPVPPVMATAQAPVANAVPFPLNGHPPPPPPPLPPVAPPGYTPQNSVSAGAAAPPVEPAYQPPHGNAPPPPRRSTADDDYYGSHGHYYRHSRSSHYREGWHGGDMDHRYDSRRPHSRWYPQYPAEYDRHSRAPSPRARDRYDYAPQENSGRVAGTDPNYIAGAPHDIYAPPPPPPHHQPELRHSPSLERNAQAYVVPYPQPPDPAVIQHSPAPPVTLALKSEDLYERVGQVGEGTYGKVYKARNKQTGEYVALKRIRMEAEKDGFPITAMREIKLLQSLNHSYVVSLKELMVSKGAVYMVFEYMDHDLTGILAHPQLKFRPEHIKCLMKQLLEGLGFLHHKGVLHRDIKGSNLLVNKRGELKLADFGLARIFQKKTKRDYTNRVITLWYRPPELILGATTYGPEVDMWSAGCIMVELFTRKPIFQGHNEIMQLDFIWKIMGTPQKESWPDVDQLPWYELIKHVNAENRQSKFREMFGKFMSPAALDLAEALLSLNPKQRPTAVEALSKFAYFTEEEPAACLPKDLPKIEGDWHEYESKQRKKANAKPKQPHPPHQHSQHHPRHPSDGDRADPAEQGKQGGDTVRPSVSRKHDLSGELKPASMAPVGLVVMSGSGASETVAALSDQASNVALNVSQKLSEPAVVAPPALSPSYLPYSAAPSTVPMGHSRYPTEVATAPDYRGVPPQSQPPLPPPPPPIPPVYADRPYPEQPLKPYVHDAPVVQAGNIGANGGSIINSYPGAPIGAYDASRMGPLPPSTIPVPLPTQPRDPYVATDPHRSSLSNDDHHRMSIPPPGGPDHPKSYHDGHENVGHAYDYYSRGRHYDYGRDRDRDRDRDRYRDRDYGRRRADYRHRDWSRDRDRERGGGRDRDRDRDRDYDRYRDRSGRDYDRDRDRGRERSFEEDDYYHRDRGKDRERDRERDRDRDRDRDRERDKDRDHLDHDHDRGREREYSSIGGDDGEPDRAGDRTVNEHHGHGHGHGQGHGQGRRRERSAGDYGDDYGQRERTREGDGDEEEARGGRRLDIPPANKKLKMSTDSSSLSSPSTTLSSMT</sequence>
<feature type="binding site" evidence="14">
    <location>
        <position position="1365"/>
    </location>
    <ligand>
        <name>ATP</name>
        <dbReference type="ChEBI" id="CHEBI:30616"/>
    </ligand>
</feature>
<evidence type="ECO:0000256" key="13">
    <source>
        <dbReference type="ARBA" id="ARBA00049280"/>
    </source>
</evidence>
<feature type="compositionally biased region" description="Pro residues" evidence="15">
    <location>
        <begin position="1102"/>
        <end position="1116"/>
    </location>
</feature>
<proteinExistence type="inferred from homology"/>
<feature type="region of interest" description="Disordered" evidence="15">
    <location>
        <begin position="1"/>
        <end position="73"/>
    </location>
</feature>
<evidence type="ECO:0000256" key="1">
    <source>
        <dbReference type="ARBA" id="ARBA00004141"/>
    </source>
</evidence>
<evidence type="ECO:0000256" key="3">
    <source>
        <dbReference type="ARBA" id="ARBA00008170"/>
    </source>
</evidence>
<dbReference type="InterPro" id="IPR004837">
    <property type="entry name" value="NaCa_Exmemb"/>
</dbReference>
<dbReference type="InterPro" id="IPR011009">
    <property type="entry name" value="Kinase-like_dom_sf"/>
</dbReference>
<dbReference type="FunFam" id="1.10.510.10:FF:000415">
    <property type="entry name" value="CMGC/CDK/CRK7 protein kinase, variant"/>
    <property type="match status" value="1"/>
</dbReference>
<feature type="compositionally biased region" description="Basic and acidic residues" evidence="15">
    <location>
        <begin position="2071"/>
        <end position="2083"/>
    </location>
</feature>
<keyword evidence="10 14" id="KW-0067">ATP-binding</keyword>
<feature type="compositionally biased region" description="Low complexity" evidence="15">
    <location>
        <begin position="1117"/>
        <end position="1134"/>
    </location>
</feature>
<comment type="catalytic activity">
    <reaction evidence="13">
        <text>[DNA-directed RNA polymerase] + ATP = phospho-[DNA-directed RNA polymerase] + ADP + H(+)</text>
        <dbReference type="Rhea" id="RHEA:10216"/>
        <dbReference type="Rhea" id="RHEA-COMP:11321"/>
        <dbReference type="Rhea" id="RHEA-COMP:11322"/>
        <dbReference type="ChEBI" id="CHEBI:15378"/>
        <dbReference type="ChEBI" id="CHEBI:30616"/>
        <dbReference type="ChEBI" id="CHEBI:43176"/>
        <dbReference type="ChEBI" id="CHEBI:68546"/>
        <dbReference type="ChEBI" id="CHEBI:456216"/>
        <dbReference type="EC" id="2.7.11.23"/>
    </reaction>
</comment>
<evidence type="ECO:0000256" key="8">
    <source>
        <dbReference type="ARBA" id="ARBA00022741"/>
    </source>
</evidence>
<evidence type="ECO:0000256" key="2">
    <source>
        <dbReference type="ARBA" id="ARBA00006485"/>
    </source>
</evidence>
<evidence type="ECO:0000256" key="4">
    <source>
        <dbReference type="ARBA" id="ARBA00012409"/>
    </source>
</evidence>
<dbReference type="Pfam" id="PF01699">
    <property type="entry name" value="Na_Ca_ex"/>
    <property type="match status" value="2"/>
</dbReference>
<feature type="region of interest" description="Disordered" evidence="15">
    <location>
        <begin position="930"/>
        <end position="1216"/>
    </location>
</feature>
<evidence type="ECO:0000256" key="11">
    <source>
        <dbReference type="ARBA" id="ARBA00022989"/>
    </source>
</evidence>
<evidence type="ECO:0000256" key="6">
    <source>
        <dbReference type="ARBA" id="ARBA00022679"/>
    </source>
</evidence>
<keyword evidence="5" id="KW-0723">Serine/threonine-protein kinase</keyword>
<comment type="caution">
    <text evidence="18">The sequence shown here is derived from an EMBL/GenBank/DDBJ whole genome shotgun (WGS) entry which is preliminary data.</text>
</comment>
<protein>
    <recommendedName>
        <fullName evidence="4">[RNA-polymerase]-subunit kinase</fullName>
        <ecNumber evidence="4">2.7.11.23</ecNumber>
    </recommendedName>
</protein>
<keyword evidence="12 16" id="KW-0472">Membrane</keyword>
<dbReference type="GO" id="GO:0008353">
    <property type="term" value="F:RNA polymerase II CTD heptapeptide repeat kinase activity"/>
    <property type="evidence" value="ECO:0007669"/>
    <property type="project" value="UniProtKB-EC"/>
</dbReference>
<keyword evidence="11 16" id="KW-1133">Transmembrane helix</keyword>
<feature type="compositionally biased region" description="Basic and acidic residues" evidence="15">
    <location>
        <begin position="2110"/>
        <end position="2119"/>
    </location>
</feature>
<feature type="transmembrane region" description="Helical" evidence="16">
    <location>
        <begin position="518"/>
        <end position="537"/>
    </location>
</feature>
<feature type="region of interest" description="Disordered" evidence="15">
    <location>
        <begin position="1235"/>
        <end position="1267"/>
    </location>
</feature>
<feature type="compositionally biased region" description="Pro residues" evidence="15">
    <location>
        <begin position="1166"/>
        <end position="1183"/>
    </location>
</feature>
<dbReference type="Proteomes" id="UP000726737">
    <property type="component" value="Unassembled WGS sequence"/>
</dbReference>
<feature type="transmembrane region" description="Helical" evidence="16">
    <location>
        <begin position="244"/>
        <end position="267"/>
    </location>
</feature>
<feature type="compositionally biased region" description="Polar residues" evidence="15">
    <location>
        <begin position="557"/>
        <end position="576"/>
    </location>
</feature>
<dbReference type="OrthoDB" id="204883at2759"/>
<feature type="compositionally biased region" description="Basic and acidic residues" evidence="15">
    <location>
        <begin position="877"/>
        <end position="912"/>
    </location>
</feature>
<name>A0A9P6Q1T2_9FUNG</name>
<feature type="compositionally biased region" description="Basic and acidic residues" evidence="15">
    <location>
        <begin position="1206"/>
        <end position="1216"/>
    </location>
</feature>
<reference evidence="18" key="1">
    <citation type="journal article" date="2020" name="Fungal Divers.">
        <title>Resolving the Mortierellaceae phylogeny through synthesis of multi-gene phylogenetics and phylogenomics.</title>
        <authorList>
            <person name="Vandepol N."/>
            <person name="Liber J."/>
            <person name="Desiro A."/>
            <person name="Na H."/>
            <person name="Kennedy M."/>
            <person name="Barry K."/>
            <person name="Grigoriev I.V."/>
            <person name="Miller A.N."/>
            <person name="O'Donnell K."/>
            <person name="Stajich J.E."/>
            <person name="Bonito G."/>
        </authorList>
    </citation>
    <scope>NUCLEOTIDE SEQUENCE</scope>
    <source>
        <strain evidence="18">KOD948</strain>
    </source>
</reference>
<dbReference type="Gene3D" id="1.20.1420.30">
    <property type="entry name" value="NCX, central ion-binding region"/>
    <property type="match status" value="1"/>
</dbReference>
<dbReference type="FunFam" id="3.30.200.20:FF:000270">
    <property type="entry name" value="Serine/threonine-protein kinase bur1"/>
    <property type="match status" value="1"/>
</dbReference>
<keyword evidence="19" id="KW-1185">Reference proteome</keyword>
<feature type="transmembrane region" description="Helical" evidence="16">
    <location>
        <begin position="388"/>
        <end position="406"/>
    </location>
</feature>
<feature type="compositionally biased region" description="Basic and acidic residues" evidence="15">
    <location>
        <begin position="825"/>
        <end position="844"/>
    </location>
</feature>
<dbReference type="EMBL" id="JAAAJA010000250">
    <property type="protein sequence ID" value="KAG0257679.1"/>
    <property type="molecule type" value="Genomic_DNA"/>
</dbReference>
<dbReference type="GO" id="GO:0030332">
    <property type="term" value="F:cyclin binding"/>
    <property type="evidence" value="ECO:0007669"/>
    <property type="project" value="TreeGrafter"/>
</dbReference>
<feature type="transmembrane region" description="Helical" evidence="16">
    <location>
        <begin position="459"/>
        <end position="484"/>
    </location>
</feature>
<dbReference type="PROSITE" id="PS00108">
    <property type="entry name" value="PROTEIN_KINASE_ST"/>
    <property type="match status" value="1"/>
</dbReference>
<dbReference type="InterPro" id="IPR008271">
    <property type="entry name" value="Ser/Thr_kinase_AS"/>
</dbReference>
<dbReference type="InterPro" id="IPR050108">
    <property type="entry name" value="CDK"/>
</dbReference>
<dbReference type="PROSITE" id="PS50011">
    <property type="entry name" value="PROTEIN_KINASE_DOM"/>
    <property type="match status" value="1"/>
</dbReference>
<evidence type="ECO:0000256" key="16">
    <source>
        <dbReference type="SAM" id="Phobius"/>
    </source>
</evidence>
<feature type="compositionally biased region" description="Low complexity" evidence="15">
    <location>
        <begin position="2144"/>
        <end position="2161"/>
    </location>
</feature>
<feature type="compositionally biased region" description="Low complexity" evidence="15">
    <location>
        <begin position="1003"/>
        <end position="1012"/>
    </location>
</feature>
<feature type="region of interest" description="Disordered" evidence="15">
    <location>
        <begin position="1646"/>
        <end position="1709"/>
    </location>
</feature>
<dbReference type="PROSITE" id="PS00107">
    <property type="entry name" value="PROTEIN_KINASE_ATP"/>
    <property type="match status" value="1"/>
</dbReference>
<feature type="compositionally biased region" description="Basic residues" evidence="15">
    <location>
        <begin position="2084"/>
        <end position="2100"/>
    </location>
</feature>
<evidence type="ECO:0000256" key="15">
    <source>
        <dbReference type="SAM" id="MobiDB-lite"/>
    </source>
</evidence>
<feature type="compositionally biased region" description="Basic and acidic residues" evidence="15">
    <location>
        <begin position="854"/>
        <end position="864"/>
    </location>
</feature>
<evidence type="ECO:0000256" key="7">
    <source>
        <dbReference type="ARBA" id="ARBA00022692"/>
    </source>
</evidence>